<dbReference type="AlphaFoldDB" id="B6HX21"/>
<feature type="compositionally biased region" description="Acidic residues" evidence="10">
    <location>
        <begin position="770"/>
        <end position="779"/>
    </location>
</feature>
<dbReference type="VEuPathDB" id="FungiDB:PCH_Pc24g02420"/>
<dbReference type="eggNOG" id="KOG1121">
    <property type="taxonomic scope" value="Eukaryota"/>
</dbReference>
<dbReference type="SMART" id="SM00614">
    <property type="entry name" value="ZnF_BED"/>
    <property type="match status" value="1"/>
</dbReference>
<dbReference type="InterPro" id="IPR003656">
    <property type="entry name" value="Znf_BED"/>
</dbReference>
<feature type="region of interest" description="Disordered" evidence="10">
    <location>
        <begin position="820"/>
        <end position="887"/>
    </location>
</feature>
<dbReference type="SUPFAM" id="SSF53098">
    <property type="entry name" value="Ribonuclease H-like"/>
    <property type="match status" value="1"/>
</dbReference>
<dbReference type="InterPro" id="IPR008906">
    <property type="entry name" value="HATC_C_dom"/>
</dbReference>
<keyword evidence="4" id="KW-0862">Zinc</keyword>
<evidence type="ECO:0000256" key="9">
    <source>
        <dbReference type="PROSITE-ProRule" id="PRU00027"/>
    </source>
</evidence>
<dbReference type="Pfam" id="PF05699">
    <property type="entry name" value="Dimer_Tnp_hAT"/>
    <property type="match status" value="1"/>
</dbReference>
<feature type="compositionally biased region" description="Polar residues" evidence="10">
    <location>
        <begin position="823"/>
        <end position="832"/>
    </location>
</feature>
<evidence type="ECO:0000256" key="3">
    <source>
        <dbReference type="ARBA" id="ARBA00022771"/>
    </source>
</evidence>
<dbReference type="OrthoDB" id="2677621at2759"/>
<name>B6HX21_PENRW</name>
<evidence type="ECO:0000256" key="1">
    <source>
        <dbReference type="ARBA" id="ARBA00004123"/>
    </source>
</evidence>
<feature type="region of interest" description="Disordered" evidence="10">
    <location>
        <begin position="1"/>
        <end position="27"/>
    </location>
</feature>
<keyword evidence="8" id="KW-0539">Nucleus</keyword>
<evidence type="ECO:0000313" key="12">
    <source>
        <dbReference type="EMBL" id="CAP87150.1"/>
    </source>
</evidence>
<feature type="region of interest" description="Disordered" evidence="10">
    <location>
        <begin position="145"/>
        <end position="165"/>
    </location>
</feature>
<comment type="subcellular location">
    <subcellularLocation>
        <location evidence="1">Nucleus</location>
    </subcellularLocation>
</comment>
<feature type="compositionally biased region" description="Acidic residues" evidence="10">
    <location>
        <begin position="834"/>
        <end position="853"/>
    </location>
</feature>
<evidence type="ECO:0000256" key="7">
    <source>
        <dbReference type="ARBA" id="ARBA00023163"/>
    </source>
</evidence>
<dbReference type="GO" id="GO:0003677">
    <property type="term" value="F:DNA binding"/>
    <property type="evidence" value="ECO:0007669"/>
    <property type="project" value="UniProtKB-KW"/>
</dbReference>
<keyword evidence="13" id="KW-1185">Reference proteome</keyword>
<dbReference type="HOGENOM" id="CLU_017134_0_0_1"/>
<feature type="region of interest" description="Disordered" evidence="10">
    <location>
        <begin position="768"/>
        <end position="804"/>
    </location>
</feature>
<evidence type="ECO:0000256" key="4">
    <source>
        <dbReference type="ARBA" id="ARBA00022833"/>
    </source>
</evidence>
<dbReference type="InterPro" id="IPR012337">
    <property type="entry name" value="RNaseH-like_sf"/>
</dbReference>
<evidence type="ECO:0000256" key="6">
    <source>
        <dbReference type="ARBA" id="ARBA00023125"/>
    </source>
</evidence>
<dbReference type="GO" id="GO:0046983">
    <property type="term" value="F:protein dimerization activity"/>
    <property type="evidence" value="ECO:0007669"/>
    <property type="project" value="InterPro"/>
</dbReference>
<evidence type="ECO:0000256" key="10">
    <source>
        <dbReference type="SAM" id="MobiDB-lite"/>
    </source>
</evidence>
<feature type="compositionally biased region" description="Low complexity" evidence="10">
    <location>
        <begin position="1"/>
        <end position="11"/>
    </location>
</feature>
<dbReference type="BioCyc" id="PCHR:PC24G02420-MONOMER"/>
<dbReference type="GO" id="GO:0008270">
    <property type="term" value="F:zinc ion binding"/>
    <property type="evidence" value="ECO:0007669"/>
    <property type="project" value="UniProtKB-KW"/>
</dbReference>
<keyword evidence="6" id="KW-0238">DNA-binding</keyword>
<proteinExistence type="predicted"/>
<keyword evidence="7" id="KW-0804">Transcription</keyword>
<reference evidence="12 13" key="1">
    <citation type="journal article" date="2008" name="Nat. Biotechnol.">
        <title>Genome sequencing and analysis of the filamentous fungus Penicillium chrysogenum.</title>
        <authorList>
            <person name="van den Berg M.A."/>
            <person name="Albang R."/>
            <person name="Albermann K."/>
            <person name="Badger J.H."/>
            <person name="Daran J.-M."/>
            <person name="Driessen A.J.M."/>
            <person name="Garcia-Estrada C."/>
            <person name="Fedorova N.D."/>
            <person name="Harris D.M."/>
            <person name="Heijne W.H.M."/>
            <person name="Joardar V.S."/>
            <person name="Kiel J.A.K.W."/>
            <person name="Kovalchuk A."/>
            <person name="Martin J.F."/>
            <person name="Nierman W.C."/>
            <person name="Nijland J.G."/>
            <person name="Pronk J.T."/>
            <person name="Roubos J.A."/>
            <person name="van der Klei I.J."/>
            <person name="van Peij N.N.M.E."/>
            <person name="Veenhuis M."/>
            <person name="von Doehren H."/>
            <person name="Wagner C."/>
            <person name="Wortman J.R."/>
            <person name="Bovenberg R.A.L."/>
        </authorList>
    </citation>
    <scope>NUCLEOTIDE SEQUENCE [LARGE SCALE GENOMIC DNA]</scope>
    <source>
        <strain evidence="13">ATCC 28089 / DSM 1075 / NRRL 1951 / Wisconsin 54-1255</strain>
    </source>
</reference>
<feature type="compositionally biased region" description="Acidic residues" evidence="10">
    <location>
        <begin position="786"/>
        <end position="804"/>
    </location>
</feature>
<protein>
    <submittedName>
        <fullName evidence="12">Pc24g02420 protein</fullName>
    </submittedName>
</protein>
<keyword evidence="2" id="KW-0479">Metal-binding</keyword>
<dbReference type="PROSITE" id="PS50808">
    <property type="entry name" value="ZF_BED"/>
    <property type="match status" value="1"/>
</dbReference>
<dbReference type="OMA" id="YLARWIV"/>
<keyword evidence="5" id="KW-0805">Transcription regulation</keyword>
<feature type="domain" description="BED-type" evidence="11">
    <location>
        <begin position="106"/>
        <end position="166"/>
    </location>
</feature>
<evidence type="ECO:0000256" key="2">
    <source>
        <dbReference type="ARBA" id="ARBA00022723"/>
    </source>
</evidence>
<evidence type="ECO:0000259" key="11">
    <source>
        <dbReference type="PROSITE" id="PS50808"/>
    </source>
</evidence>
<dbReference type="EMBL" id="AM920439">
    <property type="protein sequence ID" value="CAP87150.1"/>
    <property type="molecule type" value="Genomic_DNA"/>
</dbReference>
<accession>B6HX21</accession>
<gene>
    <name evidence="12" type="ORF">Pc24g02420</name>
    <name evidence="12" type="ORF">PCH_Pc24g02420</name>
</gene>
<organism evidence="12 13">
    <name type="scientific">Penicillium rubens (strain ATCC 28089 / DSM 1075 / NRRL 1951 / Wisconsin 54-1255)</name>
    <name type="common">Penicillium chrysogenum</name>
    <dbReference type="NCBI Taxonomy" id="500485"/>
    <lineage>
        <taxon>Eukaryota</taxon>
        <taxon>Fungi</taxon>
        <taxon>Dikarya</taxon>
        <taxon>Ascomycota</taxon>
        <taxon>Pezizomycotina</taxon>
        <taxon>Eurotiomycetes</taxon>
        <taxon>Eurotiomycetidae</taxon>
        <taxon>Eurotiales</taxon>
        <taxon>Aspergillaceae</taxon>
        <taxon>Penicillium</taxon>
        <taxon>Penicillium chrysogenum species complex</taxon>
    </lineage>
</organism>
<feature type="compositionally biased region" description="Basic residues" evidence="10">
    <location>
        <begin position="152"/>
        <end position="165"/>
    </location>
</feature>
<evidence type="ECO:0000256" key="5">
    <source>
        <dbReference type="ARBA" id="ARBA00023015"/>
    </source>
</evidence>
<dbReference type="Proteomes" id="UP000000724">
    <property type="component" value="Contig Pc00c24"/>
</dbReference>
<sequence length="887" mass="102209">MASSSSSSSRSMHQAFNPPLSIEPSSDVFLDSDIQSSPFTGSRESYDITSRRPPATLKRVGPQRRKNWILYQSALEREFLGWWEETEYGQKLNGDGQSQIKWSTESRHADVWKHFDQVADIDSGLPRVFCQACLTLLDHPQYKKNGTSAMSRHQKSNSCRKGKKRGSHQALISNSLQNHSLRESLSGHRVTAFQLEEQLLKTITCLRLPFQTVENPVFQRLLNLLYSGPGTLELPSAKTLRRRLRDAVTVQQESQLLDLPEDAKVSLALDCWTSPFQQAFMAITVYFIDKAWNYREMLLGFEPLHGPHTGINLSDVLHQLLKERKLLGRIFSVTTDNATNNETLIRALQEKLISTGAIGSRESIVRVPCMAHVIQLCLKQLLGHIRAAPKNKEVKSFWSDTQAIGLRDSANHGDVAHALAKTEYLSRQIRSFAMFVNASPQRRDAFLCLQSGGTRLFPLHDVQTRWNSTFLMLRRARRLRNIIDKYCCDHEYSQFKVTDVEWRQIDYLVHLTKPFFRFTMALMKTKDVTIHSVFLVYRKLLEHIERSNRKLRKKTTPWKKDMYTALLAARQKLKEYYEKTYRDHGFLYGTGTLLAPQYKLSAFDDREYSTCHEDTSKRYCEYLRTCFTQYQQQNPELLLRTVHRASALQSSELDRLLEPVDDFMLHEGTEHDEVDQYLREANVPVPPRLYWREHEREFPVLSRLARDLLSVPATGAGVERLFNSARDICHYRRGSLHEATIQDLMMYMCSEKFTLEGQQLTLLEKPMEGESQEALEEDEALRANEEDAAPISDDEEVEETEDVESNIEPEALYQVEGILAEAQQPSMHNQTYDVEGDEEEMEEGEVDEDDEADLLPPPITQLGDRSQKRSSGRVTMPSSRLQGYEIY</sequence>
<dbReference type="InterPro" id="IPR052035">
    <property type="entry name" value="ZnF_BED_domain_contain"/>
</dbReference>
<dbReference type="GO" id="GO:0005634">
    <property type="term" value="C:nucleus"/>
    <property type="evidence" value="ECO:0007669"/>
    <property type="project" value="UniProtKB-SubCell"/>
</dbReference>
<keyword evidence="3 9" id="KW-0863">Zinc-finger</keyword>
<evidence type="ECO:0000256" key="8">
    <source>
        <dbReference type="ARBA" id="ARBA00023242"/>
    </source>
</evidence>
<dbReference type="PANTHER" id="PTHR46481">
    <property type="entry name" value="ZINC FINGER BED DOMAIN-CONTAINING PROTEIN 4"/>
    <property type="match status" value="1"/>
</dbReference>
<dbReference type="PANTHER" id="PTHR46481:SF10">
    <property type="entry name" value="ZINC FINGER BED DOMAIN-CONTAINING PROTEIN 39"/>
    <property type="match status" value="1"/>
</dbReference>
<feature type="compositionally biased region" description="Polar residues" evidence="10">
    <location>
        <begin position="872"/>
        <end position="881"/>
    </location>
</feature>
<evidence type="ECO:0000313" key="13">
    <source>
        <dbReference type="Proteomes" id="UP000000724"/>
    </source>
</evidence>